<proteinExistence type="predicted"/>
<sequence>MAKKYVPDGAYLVCDKGLGYGKLKVTNHKNVSLYGKQSATEGDKIPMVNIPCLGICSITKTKCQPVPLLWQGVQESITIGPYRKLLEDSKLPCGLGGKIGIHFSVAEALAAIDANVSAMKSRAVKSLGAKVDDWFQKGFNAQEKANNKIGGIYGKYENFKLGINEGIYGGVKGIGEGLLFLGEMGDKAKGAALHAVTHPTETAGKIKDAAVATKNAVSDAAGWVTTDGNVEKVVKDFGQAHVNAYNWVTTPGNVEKAAGTALNKTGEALKDATDWAAKQSPRDWGRYTGRGGFEAALMFTGVGEAKAVVSGAEAANVMAKTGEVANVLSKTAETARLARVAEETNAAAKAAEAASAVERAKNARTLGEVVSTTKKAQFETVILEDGSKVKRLKPNQDYEVNGYKYKTDKNGRINEVEGELKLEKGGRNPYAQRTVGKADGRLTEDQGGHLIGDQFGGPGGKENLVPMDGAVNNYHKGEWGQMEKNWAEQLKNGKSVKVKIEPIYSDNTIRPSAFKITETIDGITEKLTIFN</sequence>
<gene>
    <name evidence="2" type="ORF">D7004_03890</name>
</gene>
<dbReference type="Pfam" id="PF14107">
    <property type="entry name" value="DUF4280"/>
    <property type="match status" value="1"/>
</dbReference>
<dbReference type="InterPro" id="IPR044927">
    <property type="entry name" value="Endonuclea_NS_2"/>
</dbReference>
<organism evidence="2 3">
    <name type="scientific">Pedobacter jejuensis</name>
    <dbReference type="NCBI Taxonomy" id="1268550"/>
    <lineage>
        <taxon>Bacteria</taxon>
        <taxon>Pseudomonadati</taxon>
        <taxon>Bacteroidota</taxon>
        <taxon>Sphingobacteriia</taxon>
        <taxon>Sphingobacteriales</taxon>
        <taxon>Sphingobacteriaceae</taxon>
        <taxon>Pedobacter</taxon>
    </lineage>
</organism>
<evidence type="ECO:0000313" key="2">
    <source>
        <dbReference type="EMBL" id="RNL55905.1"/>
    </source>
</evidence>
<dbReference type="OrthoDB" id="619618at2"/>
<dbReference type="EMBL" id="RBEE01000004">
    <property type="protein sequence ID" value="RNL55905.1"/>
    <property type="molecule type" value="Genomic_DNA"/>
</dbReference>
<dbReference type="RefSeq" id="WP_123204558.1">
    <property type="nucleotide sequence ID" value="NZ_RBEE01000004.1"/>
</dbReference>
<dbReference type="Gene3D" id="3.40.570.10">
    <property type="entry name" value="Extracellular Endonuclease, subunit A"/>
    <property type="match status" value="1"/>
</dbReference>
<evidence type="ECO:0000259" key="1">
    <source>
        <dbReference type="Pfam" id="PF13930"/>
    </source>
</evidence>
<reference evidence="2 3" key="1">
    <citation type="submission" date="2018-10" db="EMBL/GenBank/DDBJ databases">
        <title>Genome sequencing of Pedobacter jejuensis TNB23.</title>
        <authorList>
            <person name="Cho Y.-J."/>
            <person name="Cho A."/>
            <person name="Kim O.-S."/>
        </authorList>
    </citation>
    <scope>NUCLEOTIDE SEQUENCE [LARGE SCALE GENOMIC DNA]</scope>
    <source>
        <strain evidence="2 3">TNB23</strain>
    </source>
</reference>
<keyword evidence="3" id="KW-1185">Reference proteome</keyword>
<dbReference type="InterPro" id="IPR044929">
    <property type="entry name" value="DNA/RNA_non-sp_Endonuclease_sf"/>
</dbReference>
<dbReference type="Pfam" id="PF13930">
    <property type="entry name" value="Endonuclea_NS_2"/>
    <property type="match status" value="1"/>
</dbReference>
<dbReference type="InterPro" id="IPR025460">
    <property type="entry name" value="DUF4280"/>
</dbReference>
<protein>
    <submittedName>
        <fullName evidence="2">DUF4280 domain-containing protein</fullName>
    </submittedName>
</protein>
<feature type="domain" description="Type VII secretion system protein EssD-like" evidence="1">
    <location>
        <begin position="394"/>
        <end position="521"/>
    </location>
</feature>
<name>A0A3N0C126_9SPHI</name>
<dbReference type="Proteomes" id="UP000274046">
    <property type="component" value="Unassembled WGS sequence"/>
</dbReference>
<evidence type="ECO:0000313" key="3">
    <source>
        <dbReference type="Proteomes" id="UP000274046"/>
    </source>
</evidence>
<accession>A0A3N0C126</accession>
<comment type="caution">
    <text evidence="2">The sequence shown here is derived from an EMBL/GenBank/DDBJ whole genome shotgun (WGS) entry which is preliminary data.</text>
</comment>
<dbReference type="AlphaFoldDB" id="A0A3N0C126"/>